<dbReference type="InterPro" id="IPR000357">
    <property type="entry name" value="HEAT"/>
</dbReference>
<dbReference type="GO" id="GO:0010468">
    <property type="term" value="P:regulation of gene expression"/>
    <property type="evidence" value="ECO:0007669"/>
    <property type="project" value="TreeGrafter"/>
</dbReference>
<comment type="similarity">
    <text evidence="1">Belongs to the protein kinase superfamily. CMGC Ser/Thr protein kinase family. CDC2/CDKX subfamily.</text>
</comment>
<keyword evidence="7" id="KW-0418">Kinase</keyword>
<dbReference type="GO" id="GO:0004693">
    <property type="term" value="F:cyclin-dependent protein serine/threonine kinase activity"/>
    <property type="evidence" value="ECO:0007669"/>
    <property type="project" value="UniProtKB-EC"/>
</dbReference>
<evidence type="ECO:0000256" key="6">
    <source>
        <dbReference type="ARBA" id="ARBA00022741"/>
    </source>
</evidence>
<keyword evidence="5" id="KW-0677">Repeat</keyword>
<dbReference type="GO" id="GO:0030332">
    <property type="term" value="F:cyclin binding"/>
    <property type="evidence" value="ECO:0007669"/>
    <property type="project" value="TreeGrafter"/>
</dbReference>
<dbReference type="GO" id="GO:0000307">
    <property type="term" value="C:cyclin-dependent protein kinase holoenzyme complex"/>
    <property type="evidence" value="ECO:0007669"/>
    <property type="project" value="TreeGrafter"/>
</dbReference>
<dbReference type="PROSITE" id="PS50077">
    <property type="entry name" value="HEAT_REPEAT"/>
    <property type="match status" value="1"/>
</dbReference>
<dbReference type="PROSITE" id="PS00108">
    <property type="entry name" value="PROTEIN_KINASE_ST"/>
    <property type="match status" value="1"/>
</dbReference>
<dbReference type="InterPro" id="IPR016024">
    <property type="entry name" value="ARM-type_fold"/>
</dbReference>
<dbReference type="EMBL" id="CAJNDS010000147">
    <property type="protein sequence ID" value="CAE6970374.1"/>
    <property type="molecule type" value="Genomic_DNA"/>
</dbReference>
<dbReference type="GO" id="GO:0005634">
    <property type="term" value="C:nucleus"/>
    <property type="evidence" value="ECO:0007669"/>
    <property type="project" value="TreeGrafter"/>
</dbReference>
<dbReference type="GO" id="GO:0000082">
    <property type="term" value="P:G1/S transition of mitotic cell cycle"/>
    <property type="evidence" value="ECO:0007669"/>
    <property type="project" value="TreeGrafter"/>
</dbReference>
<evidence type="ECO:0000256" key="17">
    <source>
        <dbReference type="SAM" id="MobiDB-lite"/>
    </source>
</evidence>
<dbReference type="PANTHER" id="PTHR24056:SF254">
    <property type="entry name" value="CYCLIN-DEPENDENT KINASE 2"/>
    <property type="match status" value="1"/>
</dbReference>
<dbReference type="Gene3D" id="1.10.510.10">
    <property type="entry name" value="Transferase(Phosphotransferase) domain 1"/>
    <property type="match status" value="1"/>
</dbReference>
<protein>
    <recommendedName>
        <fullName evidence="10">Cyclin-dependent kinase 2 homolog</fullName>
        <ecNumber evidence="2">2.7.11.22</ecNumber>
    </recommendedName>
    <alternativeName>
        <fullName evidence="11">Cell division control protein 2 homolog</fullName>
    </alternativeName>
    <alternativeName>
        <fullName evidence="12">cdc2-related kinase 2</fullName>
    </alternativeName>
</protein>
<proteinExistence type="inferred from homology"/>
<dbReference type="SMART" id="SM00220">
    <property type="entry name" value="S_TKc"/>
    <property type="match status" value="1"/>
</dbReference>
<feature type="repeat" description="HEAT" evidence="15">
    <location>
        <begin position="70"/>
        <end position="108"/>
    </location>
</feature>
<evidence type="ECO:0000256" key="2">
    <source>
        <dbReference type="ARBA" id="ARBA00012425"/>
    </source>
</evidence>
<dbReference type="Gene3D" id="3.30.200.20">
    <property type="entry name" value="Phosphorylase Kinase, domain 1"/>
    <property type="match status" value="1"/>
</dbReference>
<evidence type="ECO:0000256" key="15">
    <source>
        <dbReference type="PROSITE-ProRule" id="PRU00103"/>
    </source>
</evidence>
<dbReference type="Pfam" id="PF00069">
    <property type="entry name" value="Pkinase"/>
    <property type="match status" value="1"/>
</dbReference>
<keyword evidence="20" id="KW-1185">Reference proteome</keyword>
<evidence type="ECO:0000259" key="18">
    <source>
        <dbReference type="PROSITE" id="PS50011"/>
    </source>
</evidence>
<dbReference type="PROSITE" id="PS00107">
    <property type="entry name" value="PROTEIN_KINASE_ATP"/>
    <property type="match status" value="1"/>
</dbReference>
<evidence type="ECO:0000256" key="1">
    <source>
        <dbReference type="ARBA" id="ARBA00006485"/>
    </source>
</evidence>
<evidence type="ECO:0000256" key="11">
    <source>
        <dbReference type="ARBA" id="ARBA00041902"/>
    </source>
</evidence>
<comment type="subunit">
    <text evidence="9">May form a complex composed of at least the catalytic subunit CRK2 and a cyclin.</text>
</comment>
<name>A0A812I2Y9_9DINO</name>
<dbReference type="Proteomes" id="UP000604046">
    <property type="component" value="Unassembled WGS sequence"/>
</dbReference>
<dbReference type="EC" id="2.7.11.22" evidence="2"/>
<evidence type="ECO:0000256" key="16">
    <source>
        <dbReference type="PROSITE-ProRule" id="PRU10141"/>
    </source>
</evidence>
<dbReference type="InterPro" id="IPR011009">
    <property type="entry name" value="Kinase-like_dom_sf"/>
</dbReference>
<dbReference type="GO" id="GO:0005524">
    <property type="term" value="F:ATP binding"/>
    <property type="evidence" value="ECO:0007669"/>
    <property type="project" value="UniProtKB-UniRule"/>
</dbReference>
<organism evidence="19 20">
    <name type="scientific">Symbiodinium natans</name>
    <dbReference type="NCBI Taxonomy" id="878477"/>
    <lineage>
        <taxon>Eukaryota</taxon>
        <taxon>Sar</taxon>
        <taxon>Alveolata</taxon>
        <taxon>Dinophyceae</taxon>
        <taxon>Suessiales</taxon>
        <taxon>Symbiodiniaceae</taxon>
        <taxon>Symbiodinium</taxon>
    </lineage>
</organism>
<dbReference type="InterPro" id="IPR000719">
    <property type="entry name" value="Prot_kinase_dom"/>
</dbReference>
<evidence type="ECO:0000256" key="14">
    <source>
        <dbReference type="ARBA" id="ARBA00048367"/>
    </source>
</evidence>
<dbReference type="Pfam" id="PF13475">
    <property type="entry name" value="DUF4116"/>
    <property type="match status" value="1"/>
</dbReference>
<dbReference type="AlphaFoldDB" id="A0A812I2Y9"/>
<comment type="catalytic activity">
    <reaction evidence="14">
        <text>L-seryl-[protein] + ATP = O-phospho-L-seryl-[protein] + ADP + H(+)</text>
        <dbReference type="Rhea" id="RHEA:17989"/>
        <dbReference type="Rhea" id="RHEA-COMP:9863"/>
        <dbReference type="Rhea" id="RHEA-COMP:11604"/>
        <dbReference type="ChEBI" id="CHEBI:15378"/>
        <dbReference type="ChEBI" id="CHEBI:29999"/>
        <dbReference type="ChEBI" id="CHEBI:30616"/>
        <dbReference type="ChEBI" id="CHEBI:83421"/>
        <dbReference type="ChEBI" id="CHEBI:456216"/>
        <dbReference type="EC" id="2.7.11.22"/>
    </reaction>
</comment>
<evidence type="ECO:0000256" key="3">
    <source>
        <dbReference type="ARBA" id="ARBA00022527"/>
    </source>
</evidence>
<reference evidence="19" key="1">
    <citation type="submission" date="2021-02" db="EMBL/GenBank/DDBJ databases">
        <authorList>
            <person name="Dougan E. K."/>
            <person name="Rhodes N."/>
            <person name="Thang M."/>
            <person name="Chan C."/>
        </authorList>
    </citation>
    <scope>NUCLEOTIDE SEQUENCE</scope>
</reference>
<keyword evidence="8 16" id="KW-0067">ATP-binding</keyword>
<dbReference type="InterPro" id="IPR021133">
    <property type="entry name" value="HEAT_type_2"/>
</dbReference>
<dbReference type="PROSITE" id="PS50011">
    <property type="entry name" value="PROTEIN_KINASE_DOM"/>
    <property type="match status" value="1"/>
</dbReference>
<dbReference type="InterPro" id="IPR025197">
    <property type="entry name" value="DUF4116"/>
</dbReference>
<dbReference type="InterPro" id="IPR008271">
    <property type="entry name" value="Ser/Thr_kinase_AS"/>
</dbReference>
<dbReference type="GO" id="GO:0007165">
    <property type="term" value="P:signal transduction"/>
    <property type="evidence" value="ECO:0007669"/>
    <property type="project" value="TreeGrafter"/>
</dbReference>
<dbReference type="SUPFAM" id="SSF48371">
    <property type="entry name" value="ARM repeat"/>
    <property type="match status" value="1"/>
</dbReference>
<keyword evidence="3" id="KW-0723">Serine/threonine-protein kinase</keyword>
<evidence type="ECO:0000313" key="20">
    <source>
        <dbReference type="Proteomes" id="UP000604046"/>
    </source>
</evidence>
<dbReference type="OrthoDB" id="1732493at2759"/>
<dbReference type="GO" id="GO:0010389">
    <property type="term" value="P:regulation of G2/M transition of mitotic cell cycle"/>
    <property type="evidence" value="ECO:0007669"/>
    <property type="project" value="TreeGrafter"/>
</dbReference>
<evidence type="ECO:0000256" key="9">
    <source>
        <dbReference type="ARBA" id="ARBA00038543"/>
    </source>
</evidence>
<comment type="caution">
    <text evidence="19">The sequence shown here is derived from an EMBL/GenBank/DDBJ whole genome shotgun (WGS) entry which is preliminary data.</text>
</comment>
<evidence type="ECO:0000256" key="10">
    <source>
        <dbReference type="ARBA" id="ARBA00039612"/>
    </source>
</evidence>
<evidence type="ECO:0000256" key="8">
    <source>
        <dbReference type="ARBA" id="ARBA00022840"/>
    </source>
</evidence>
<dbReference type="InterPro" id="IPR050108">
    <property type="entry name" value="CDK"/>
</dbReference>
<dbReference type="GO" id="GO:0005737">
    <property type="term" value="C:cytoplasm"/>
    <property type="evidence" value="ECO:0007669"/>
    <property type="project" value="TreeGrafter"/>
</dbReference>
<dbReference type="FunFam" id="1.10.510.10:FF:000624">
    <property type="entry name" value="Mitogen-activated protein kinase"/>
    <property type="match status" value="1"/>
</dbReference>
<comment type="catalytic activity">
    <reaction evidence="13">
        <text>L-threonyl-[protein] + ATP = O-phospho-L-threonyl-[protein] + ADP + H(+)</text>
        <dbReference type="Rhea" id="RHEA:46608"/>
        <dbReference type="Rhea" id="RHEA-COMP:11060"/>
        <dbReference type="Rhea" id="RHEA-COMP:11605"/>
        <dbReference type="ChEBI" id="CHEBI:15378"/>
        <dbReference type="ChEBI" id="CHEBI:30013"/>
        <dbReference type="ChEBI" id="CHEBI:30616"/>
        <dbReference type="ChEBI" id="CHEBI:61977"/>
        <dbReference type="ChEBI" id="CHEBI:456216"/>
        <dbReference type="EC" id="2.7.11.22"/>
    </reaction>
</comment>
<feature type="region of interest" description="Disordered" evidence="17">
    <location>
        <begin position="1"/>
        <end position="20"/>
    </location>
</feature>
<accession>A0A812I2Y9</accession>
<evidence type="ECO:0000313" key="19">
    <source>
        <dbReference type="EMBL" id="CAE6970374.1"/>
    </source>
</evidence>
<dbReference type="PANTHER" id="PTHR24056">
    <property type="entry name" value="CELL DIVISION PROTEIN KINASE"/>
    <property type="match status" value="1"/>
</dbReference>
<feature type="binding site" evidence="16">
    <location>
        <position position="263"/>
    </location>
    <ligand>
        <name>ATP</name>
        <dbReference type="ChEBI" id="CHEBI:30616"/>
    </ligand>
</feature>
<evidence type="ECO:0000256" key="7">
    <source>
        <dbReference type="ARBA" id="ARBA00022777"/>
    </source>
</evidence>
<evidence type="ECO:0000256" key="13">
    <source>
        <dbReference type="ARBA" id="ARBA00047811"/>
    </source>
</evidence>
<gene>
    <name evidence="19" type="primary">cdk1</name>
    <name evidence="19" type="ORF">SNAT2548_LOCUS2478</name>
</gene>
<dbReference type="SUPFAM" id="SSF56112">
    <property type="entry name" value="Protein kinase-like (PK-like)"/>
    <property type="match status" value="1"/>
</dbReference>
<evidence type="ECO:0000256" key="12">
    <source>
        <dbReference type="ARBA" id="ARBA00042858"/>
    </source>
</evidence>
<keyword evidence="4" id="KW-0808">Transferase</keyword>
<sequence length="528" mass="58504">MRDAARVAPAETCQEEGPKDGQVAATARSLGLPEFLGLLACGDDATLRVTALESVNRSVFETTEKEAIMLFSKVILMLNDPVWDVKRAAIQLLSELAPRFDLDTLRSLKRLLVYPVQTMIACVLKPVDAEGYCRQVLGDRSTVQAGVSRQGRLLEFLDASLQADREIVLAAVKQDGESLKYAQQNLQDDDEIVLAAVAECGPAVEFASREIIARHAGLRALREGRGLCLCGDYVVLEDLGQGAYGKVVKAEHPGTQRLVAIKKMSYDPDGRGRSIPAYAVREVSLLRKFTHPNVVQLLAVYMDRSDIRLVFEFHPADLHKVITQCKQGSCDLPITEVRQYATNILDGLYACHSRQILHRDLKPENILLGADGVLKIADFGLARVNQQQQALTQNMATLWYRSPELLLGAEGYGFEVDCWSAGCVIAEMCTGQPLFPGDSEIGTLIRIFQLLGTPSQTNWPQGTQLLHFKDKFPKWQARGQGLKLILGVRQEVCAHEGDQLLSGLLCLQPCRRLSSRQAYRHPFCLRHD</sequence>
<keyword evidence="6 16" id="KW-0547">Nucleotide-binding</keyword>
<feature type="domain" description="Protein kinase" evidence="18">
    <location>
        <begin position="233"/>
        <end position="524"/>
    </location>
</feature>
<evidence type="ECO:0000256" key="5">
    <source>
        <dbReference type="ARBA" id="ARBA00022737"/>
    </source>
</evidence>
<dbReference type="Pfam" id="PF02985">
    <property type="entry name" value="HEAT"/>
    <property type="match status" value="1"/>
</dbReference>
<dbReference type="InterPro" id="IPR017441">
    <property type="entry name" value="Protein_kinase_ATP_BS"/>
</dbReference>
<evidence type="ECO:0000256" key="4">
    <source>
        <dbReference type="ARBA" id="ARBA00022679"/>
    </source>
</evidence>